<evidence type="ECO:0000259" key="1">
    <source>
        <dbReference type="Pfam" id="PF00248"/>
    </source>
</evidence>
<dbReference type="Pfam" id="PF00248">
    <property type="entry name" value="Aldo_ket_red"/>
    <property type="match status" value="1"/>
</dbReference>
<gene>
    <name evidence="2" type="ORF">ABUH87_08565</name>
</gene>
<dbReference type="PANTHER" id="PTHR43364">
    <property type="entry name" value="NADH-SPECIFIC METHYLGLYOXAL REDUCTASE-RELATED"/>
    <property type="match status" value="1"/>
</dbReference>
<dbReference type="RefSeq" id="WP_367772505.1">
    <property type="nucleotide sequence ID" value="NZ_JBFNXR010000029.1"/>
</dbReference>
<keyword evidence="3" id="KW-1185">Reference proteome</keyword>
<dbReference type="Proteomes" id="UP001556118">
    <property type="component" value="Unassembled WGS sequence"/>
</dbReference>
<evidence type="ECO:0000313" key="3">
    <source>
        <dbReference type="Proteomes" id="UP001556118"/>
    </source>
</evidence>
<accession>A0ABV3RAW2</accession>
<name>A0ABV3RAW2_9SPHN</name>
<comment type="caution">
    <text evidence="2">The sequence shown here is derived from an EMBL/GenBank/DDBJ whole genome shotgun (WGS) entry which is preliminary data.</text>
</comment>
<sequence length="351" mass="38846">MQYERLGNTGLIVSRLALGAFTFTQGNRSLSSVYKVGAELADALVNRAIDAGINLFDTADVYADGESEALLGAALRPHRDKIVISSKVGNRSNGQRELTKGCLSRRHILWSIDESLKRLGTDWIDLYIAHREDTCTPLEETLDAFDSVVRAGKVRYLGFSNWSAWTASAAMEIQKANGLAPFTHGQMYYSLLGRDIERDVLPMMARYGLGLTVWSPLAYGFLGGRYTRESMTQADNRFSNFDMLKFDHDKGFELLDLMRKIATARDITVAQVAIGWLLRKQTVTSIMLGATKISQLEDNLGAVNVQLSDEDMAHLDAATTIPPIYATSQWIEPDVRIARALTAGRRPDGAC</sequence>
<dbReference type="InterPro" id="IPR036812">
    <property type="entry name" value="NAD(P)_OxRdtase_dom_sf"/>
</dbReference>
<organism evidence="2 3">
    <name type="scientific">Novosphingobium rhizovicinum</name>
    <dbReference type="NCBI Taxonomy" id="3228928"/>
    <lineage>
        <taxon>Bacteria</taxon>
        <taxon>Pseudomonadati</taxon>
        <taxon>Pseudomonadota</taxon>
        <taxon>Alphaproteobacteria</taxon>
        <taxon>Sphingomonadales</taxon>
        <taxon>Sphingomonadaceae</taxon>
        <taxon>Novosphingobium</taxon>
    </lineage>
</organism>
<dbReference type="InterPro" id="IPR023210">
    <property type="entry name" value="NADP_OxRdtase_dom"/>
</dbReference>
<proteinExistence type="predicted"/>
<dbReference type="InterPro" id="IPR020471">
    <property type="entry name" value="AKR"/>
</dbReference>
<dbReference type="EMBL" id="JBFNXR010000029">
    <property type="protein sequence ID" value="MEW9855226.1"/>
    <property type="molecule type" value="Genomic_DNA"/>
</dbReference>
<feature type="domain" description="NADP-dependent oxidoreductase" evidence="1">
    <location>
        <begin position="15"/>
        <end position="318"/>
    </location>
</feature>
<dbReference type="PANTHER" id="PTHR43364:SF18">
    <property type="entry name" value="OXIDOREDUCTASE"/>
    <property type="match status" value="1"/>
</dbReference>
<dbReference type="Gene3D" id="3.20.20.100">
    <property type="entry name" value="NADP-dependent oxidoreductase domain"/>
    <property type="match status" value="1"/>
</dbReference>
<protein>
    <submittedName>
        <fullName evidence="2">Aldo/keto reductase</fullName>
    </submittedName>
</protein>
<dbReference type="InterPro" id="IPR050523">
    <property type="entry name" value="AKR_Detox_Biosynth"/>
</dbReference>
<reference evidence="2 3" key="1">
    <citation type="submission" date="2024-06" db="EMBL/GenBank/DDBJ databases">
        <title>Novosphingobium rhizovicinus M1R2S20.</title>
        <authorList>
            <person name="Sun J.-Q."/>
        </authorList>
    </citation>
    <scope>NUCLEOTIDE SEQUENCE [LARGE SCALE GENOMIC DNA]</scope>
    <source>
        <strain evidence="2 3">M1R2S20</strain>
    </source>
</reference>
<evidence type="ECO:0000313" key="2">
    <source>
        <dbReference type="EMBL" id="MEW9855226.1"/>
    </source>
</evidence>
<dbReference type="SUPFAM" id="SSF51430">
    <property type="entry name" value="NAD(P)-linked oxidoreductase"/>
    <property type="match status" value="1"/>
</dbReference>
<dbReference type="PRINTS" id="PR00069">
    <property type="entry name" value="ALDKETRDTASE"/>
</dbReference>